<dbReference type="PANTHER" id="PTHR18901">
    <property type="entry name" value="2-DEOXYGLUCOSE-6-PHOSPHATE PHOSPHATASE 2"/>
    <property type="match status" value="1"/>
</dbReference>
<dbReference type="InterPro" id="IPR041492">
    <property type="entry name" value="HAD_2"/>
</dbReference>
<proteinExistence type="predicted"/>
<dbReference type="Pfam" id="PF13419">
    <property type="entry name" value="HAD_2"/>
    <property type="match status" value="1"/>
</dbReference>
<dbReference type="InterPro" id="IPR036412">
    <property type="entry name" value="HAD-like_sf"/>
</dbReference>
<accession>A0A432MJM4</accession>
<dbReference type="InterPro" id="IPR023198">
    <property type="entry name" value="PGP-like_dom2"/>
</dbReference>
<evidence type="ECO:0000313" key="1">
    <source>
        <dbReference type="EMBL" id="RUL87601.1"/>
    </source>
</evidence>
<dbReference type="SFLD" id="SFLDG01129">
    <property type="entry name" value="C1.5:_HAD__Beta-PGM__Phosphata"/>
    <property type="match status" value="1"/>
</dbReference>
<sequence length="224" mass="23617">MSTTEPPAPRIRAVAFDMDGLIFDTEALFHRVAVDLLAARGKQFTPEMMAAMIGRPAAVAGPALVRLAGLEESPEALLAEARERFDALIDTAVHPMPGLFTILGLLERRGIPRAVATSTRRQQALRLLGHHGLLAHFAFVLGGDEVSRGKPDPEIYRTAAGRLGVEPGAMLVLEDSPAGVSAARAAGAFVVAIPHDHSPAGGLREAHRLADRLDDPGLLALLGG</sequence>
<organism evidence="1 2">
    <name type="scientific">Tautonia sociabilis</name>
    <dbReference type="NCBI Taxonomy" id="2080755"/>
    <lineage>
        <taxon>Bacteria</taxon>
        <taxon>Pseudomonadati</taxon>
        <taxon>Planctomycetota</taxon>
        <taxon>Planctomycetia</taxon>
        <taxon>Isosphaerales</taxon>
        <taxon>Isosphaeraceae</taxon>
        <taxon>Tautonia</taxon>
    </lineage>
</organism>
<comment type="caution">
    <text evidence="1">The sequence shown here is derived from an EMBL/GenBank/DDBJ whole genome shotgun (WGS) entry which is preliminary data.</text>
</comment>
<dbReference type="SUPFAM" id="SSF56784">
    <property type="entry name" value="HAD-like"/>
    <property type="match status" value="1"/>
</dbReference>
<evidence type="ECO:0000313" key="2">
    <source>
        <dbReference type="Proteomes" id="UP000280296"/>
    </source>
</evidence>
<dbReference type="InterPro" id="IPR023214">
    <property type="entry name" value="HAD_sf"/>
</dbReference>
<name>A0A432MJM4_9BACT</name>
<protein>
    <submittedName>
        <fullName evidence="1">HAD family phosphatase</fullName>
    </submittedName>
</protein>
<dbReference type="InterPro" id="IPR006439">
    <property type="entry name" value="HAD-SF_hydro_IA"/>
</dbReference>
<dbReference type="EMBL" id="RYZH01000019">
    <property type="protein sequence ID" value="RUL87601.1"/>
    <property type="molecule type" value="Genomic_DNA"/>
</dbReference>
<reference evidence="1 2" key="2">
    <citation type="submission" date="2019-01" db="EMBL/GenBank/DDBJ databases">
        <title>Tautonia sociabilis, a novel thermotolerant planctomycete of Isosphaeraceae family, isolated from a 4000 m deep subterranean habitat.</title>
        <authorList>
            <person name="Kovaleva O.L."/>
            <person name="Elcheninov A.G."/>
            <person name="Van Heerden E."/>
            <person name="Toshchakov S.V."/>
            <person name="Novikov A."/>
            <person name="Bonch-Osmolovskaya E.A."/>
            <person name="Kublanov I.V."/>
        </authorList>
    </citation>
    <scope>NUCLEOTIDE SEQUENCE [LARGE SCALE GENOMIC DNA]</scope>
    <source>
        <strain evidence="1 2">GM2012</strain>
    </source>
</reference>
<dbReference type="Proteomes" id="UP000280296">
    <property type="component" value="Unassembled WGS sequence"/>
</dbReference>
<dbReference type="PRINTS" id="PR00413">
    <property type="entry name" value="HADHALOGNASE"/>
</dbReference>
<reference evidence="1 2" key="1">
    <citation type="submission" date="2018-12" db="EMBL/GenBank/DDBJ databases">
        <authorList>
            <person name="Toschakov S.V."/>
        </authorList>
    </citation>
    <scope>NUCLEOTIDE SEQUENCE [LARGE SCALE GENOMIC DNA]</scope>
    <source>
        <strain evidence="1 2">GM2012</strain>
    </source>
</reference>
<dbReference type="PANTHER" id="PTHR18901:SF38">
    <property type="entry name" value="PSEUDOURIDINE-5'-PHOSPHATASE"/>
    <property type="match status" value="1"/>
</dbReference>
<dbReference type="Gene3D" id="1.10.150.240">
    <property type="entry name" value="Putative phosphatase, domain 2"/>
    <property type="match status" value="1"/>
</dbReference>
<dbReference type="RefSeq" id="WP_126725489.1">
    <property type="nucleotide sequence ID" value="NZ_RYZH01000019.1"/>
</dbReference>
<gene>
    <name evidence="1" type="ORF">TsocGM_11365</name>
</gene>
<dbReference type="Gene3D" id="3.40.50.1000">
    <property type="entry name" value="HAD superfamily/HAD-like"/>
    <property type="match status" value="1"/>
</dbReference>
<dbReference type="AlphaFoldDB" id="A0A432MJM4"/>
<keyword evidence="2" id="KW-1185">Reference proteome</keyword>
<dbReference type="OrthoDB" id="9797743at2"/>
<dbReference type="SFLD" id="SFLDG01135">
    <property type="entry name" value="C1.5.6:_HAD__Beta-PGM__Phospha"/>
    <property type="match status" value="1"/>
</dbReference>
<dbReference type="SFLD" id="SFLDS00003">
    <property type="entry name" value="Haloacid_Dehalogenase"/>
    <property type="match status" value="1"/>
</dbReference>
<dbReference type="NCBIfam" id="TIGR01509">
    <property type="entry name" value="HAD-SF-IA-v3"/>
    <property type="match status" value="1"/>
</dbReference>